<name>A0ABV9W558_9ACTN</name>
<evidence type="ECO:0000313" key="3">
    <source>
        <dbReference type="EMBL" id="MFC5002826.1"/>
    </source>
</evidence>
<keyword evidence="1" id="KW-0812">Transmembrane</keyword>
<dbReference type="Proteomes" id="UP001595912">
    <property type="component" value="Unassembled WGS sequence"/>
</dbReference>
<feature type="chain" id="PRO_5046752941" description="DUF4386 family protein" evidence="2">
    <location>
        <begin position="28"/>
        <end position="210"/>
    </location>
</feature>
<comment type="caution">
    <text evidence="3">The sequence shown here is derived from an EMBL/GenBank/DDBJ whole genome shotgun (WGS) entry which is preliminary data.</text>
</comment>
<keyword evidence="1" id="KW-0472">Membrane</keyword>
<dbReference type="RefSeq" id="WP_380121286.1">
    <property type="nucleotide sequence ID" value="NZ_JBHSIU010000046.1"/>
</dbReference>
<keyword evidence="2" id="KW-0732">Signal</keyword>
<keyword evidence="1" id="KW-1133">Transmembrane helix</keyword>
<evidence type="ECO:0000256" key="2">
    <source>
        <dbReference type="SAM" id="SignalP"/>
    </source>
</evidence>
<feature type="transmembrane region" description="Helical" evidence="1">
    <location>
        <begin position="160"/>
        <end position="185"/>
    </location>
</feature>
<reference evidence="4" key="1">
    <citation type="journal article" date="2019" name="Int. J. Syst. Evol. Microbiol.">
        <title>The Global Catalogue of Microorganisms (GCM) 10K type strain sequencing project: providing services to taxonomists for standard genome sequencing and annotation.</title>
        <authorList>
            <consortium name="The Broad Institute Genomics Platform"/>
            <consortium name="The Broad Institute Genome Sequencing Center for Infectious Disease"/>
            <person name="Wu L."/>
            <person name="Ma J."/>
        </authorList>
    </citation>
    <scope>NUCLEOTIDE SEQUENCE [LARGE SCALE GENOMIC DNA]</scope>
    <source>
        <strain evidence="4">CGMCC 4.7152</strain>
    </source>
</reference>
<evidence type="ECO:0000256" key="1">
    <source>
        <dbReference type="SAM" id="Phobius"/>
    </source>
</evidence>
<evidence type="ECO:0008006" key="5">
    <source>
        <dbReference type="Google" id="ProtNLM"/>
    </source>
</evidence>
<accession>A0ABV9W558</accession>
<feature type="transmembrane region" description="Helical" evidence="1">
    <location>
        <begin position="51"/>
        <end position="71"/>
    </location>
</feature>
<organism evidence="3 4">
    <name type="scientific">Dactylosporangium cerinum</name>
    <dbReference type="NCBI Taxonomy" id="1434730"/>
    <lineage>
        <taxon>Bacteria</taxon>
        <taxon>Bacillati</taxon>
        <taxon>Actinomycetota</taxon>
        <taxon>Actinomycetes</taxon>
        <taxon>Micromonosporales</taxon>
        <taxon>Micromonosporaceae</taxon>
        <taxon>Dactylosporangium</taxon>
    </lineage>
</organism>
<keyword evidence="4" id="KW-1185">Reference proteome</keyword>
<feature type="transmembrane region" description="Helical" evidence="1">
    <location>
        <begin position="130"/>
        <end position="148"/>
    </location>
</feature>
<gene>
    <name evidence="3" type="ORF">ACFPIJ_33985</name>
</gene>
<proteinExistence type="predicted"/>
<feature type="signal peptide" evidence="2">
    <location>
        <begin position="1"/>
        <end position="27"/>
    </location>
</feature>
<feature type="transmembrane region" description="Helical" evidence="1">
    <location>
        <begin position="92"/>
        <end position="110"/>
    </location>
</feature>
<dbReference type="EMBL" id="JBHSIU010000046">
    <property type="protein sequence ID" value="MFC5002826.1"/>
    <property type="molecule type" value="Genomic_DNA"/>
</dbReference>
<protein>
    <recommendedName>
        <fullName evidence="5">DUF4386 family protein</fullName>
    </recommendedName>
</protein>
<evidence type="ECO:0000313" key="4">
    <source>
        <dbReference type="Proteomes" id="UP001595912"/>
    </source>
</evidence>
<sequence>MPTSTFEKLLPWTGAAAGLLWATHMFAATAPDDPTDPAAVAVIGDAVARNYVAGFALFVAALMLLFFAAAARRALRSGEAGESTYSSVAHGGLLVAAAGFGGLGVLQIAVTNAADAGDATATATLGQLTLVGWLPALVGFVAAFWGTGLGGLRNATLPKWFAIATIVLGAAGVLGPAAMVVYLLLPLWLIAASVVTAARPAVRDTSLTTA</sequence>